<evidence type="ECO:0000259" key="1">
    <source>
        <dbReference type="PROSITE" id="PS50206"/>
    </source>
</evidence>
<dbReference type="GO" id="GO:0004792">
    <property type="term" value="F:thiosulfate-cyanide sulfurtransferase activity"/>
    <property type="evidence" value="ECO:0007669"/>
    <property type="project" value="TreeGrafter"/>
</dbReference>
<feature type="domain" description="Rhodanese" evidence="1">
    <location>
        <begin position="24"/>
        <end position="113"/>
    </location>
</feature>
<dbReference type="Proteomes" id="UP000285295">
    <property type="component" value="Unassembled WGS sequence"/>
</dbReference>
<dbReference type="InterPro" id="IPR001763">
    <property type="entry name" value="Rhodanese-like_dom"/>
</dbReference>
<dbReference type="PANTHER" id="PTHR44086">
    <property type="entry name" value="THIOSULFATE SULFURTRANSFERASE RDL2, MITOCHONDRIAL-RELATED"/>
    <property type="match status" value="1"/>
</dbReference>
<feature type="domain" description="Rhodanese" evidence="1">
    <location>
        <begin position="146"/>
        <end position="237"/>
    </location>
</feature>
<organism evidence="2 3">
    <name type="scientific">Paenirhodobacter populi</name>
    <dbReference type="NCBI Taxonomy" id="2306993"/>
    <lineage>
        <taxon>Bacteria</taxon>
        <taxon>Pseudomonadati</taxon>
        <taxon>Pseudomonadota</taxon>
        <taxon>Alphaproteobacteria</taxon>
        <taxon>Rhodobacterales</taxon>
        <taxon>Rhodobacter group</taxon>
        <taxon>Paenirhodobacter</taxon>
    </lineage>
</organism>
<dbReference type="SMART" id="SM00450">
    <property type="entry name" value="RHOD"/>
    <property type="match status" value="2"/>
</dbReference>
<reference evidence="2 3" key="2">
    <citation type="submission" date="2019-01" db="EMBL/GenBank/DDBJ databases">
        <authorList>
            <person name="Li Y."/>
        </authorList>
    </citation>
    <scope>NUCLEOTIDE SEQUENCE [LARGE SCALE GENOMIC DNA]</scope>
    <source>
        <strain evidence="2 3">D19-10-3-21</strain>
    </source>
</reference>
<dbReference type="InterPro" id="IPR036873">
    <property type="entry name" value="Rhodanese-like_dom_sf"/>
</dbReference>
<sequence>MPICKDHTMIAHISAAELAVWIEDADELAIIDSREAGIYGEGHLFLAVNAPFSRLEAELPRLVPRRDTRLVLIAEPGLQQAVHARAQALGYTELRLLDGGSAAWEALGYALFKGVNLPSKTFAELVEHAFHTPALEPDEFLALRASGRRVVVLDPRTRAEYDAFHVPGAVSAPGAEIVQRFDDLVPDADTLVVVSCAGRTRGIVGAQALINAGVGGSVHALAGGTQAWRLAGHDLDRDTRARDYTASEWAGLRAAERAEKLARDYGIARIGPADLAEWRADPERTTYVFDVRQPEERGTPVSGLIAAEGGQLVQALDAWVGTWKARLILVDSAPGLRAVVTAHWLAQQGWQVAVHIGTPPPFKVKAPTVGTTAVPLTLAAFRDRISDGATLLFAGSSANWQGGHPAGAIWVNRSRPSGIPAAGNGGVVVLGDAPERDLLAADLARAGVDAAVFSGDWREAGLQVETEPLPEATRIDHLFWLHDRHSGNLAASRAYLDWELALPEAVKAAGPVFLRPGPPSPQQ</sequence>
<gene>
    <name evidence="2" type="ORF">D2T31_15785</name>
</gene>
<evidence type="ECO:0000313" key="3">
    <source>
        <dbReference type="Proteomes" id="UP000285295"/>
    </source>
</evidence>
<accession>A0A443K4L6</accession>
<dbReference type="EMBL" id="SAUX01000019">
    <property type="protein sequence ID" value="RWR27694.1"/>
    <property type="molecule type" value="Genomic_DNA"/>
</dbReference>
<reference evidence="2 3" key="1">
    <citation type="submission" date="2019-01" db="EMBL/GenBank/DDBJ databases">
        <title>Sinorhodobacter populi sp. nov. isolated from the symptomatic bark tissue of Populus euramericana canker.</title>
        <authorList>
            <person name="Xu G."/>
        </authorList>
    </citation>
    <scope>NUCLEOTIDE SEQUENCE [LARGE SCALE GENOMIC DNA]</scope>
    <source>
        <strain evidence="2 3">D19-10-3-21</strain>
    </source>
</reference>
<dbReference type="Pfam" id="PF00581">
    <property type="entry name" value="Rhodanese"/>
    <property type="match status" value="2"/>
</dbReference>
<name>A0A443K4L6_9RHOB</name>
<protein>
    <submittedName>
        <fullName evidence="2">Sulfurtransferase</fullName>
    </submittedName>
</protein>
<proteinExistence type="predicted"/>
<dbReference type="OrthoDB" id="9802991at2"/>
<keyword evidence="2" id="KW-0808">Transferase</keyword>
<dbReference type="PANTHER" id="PTHR44086:SF10">
    <property type="entry name" value="THIOSULFATE SULFURTRANSFERASE_RHODANESE-LIKE DOMAIN-CONTAINING PROTEIN 3"/>
    <property type="match status" value="1"/>
</dbReference>
<dbReference type="AlphaFoldDB" id="A0A443K4L6"/>
<dbReference type="SUPFAM" id="SSF52821">
    <property type="entry name" value="Rhodanese/Cell cycle control phosphatase"/>
    <property type="match status" value="4"/>
</dbReference>
<dbReference type="Gene3D" id="3.40.250.10">
    <property type="entry name" value="Rhodanese-like domain"/>
    <property type="match status" value="3"/>
</dbReference>
<comment type="caution">
    <text evidence="2">The sequence shown here is derived from an EMBL/GenBank/DDBJ whole genome shotgun (WGS) entry which is preliminary data.</text>
</comment>
<evidence type="ECO:0000313" key="2">
    <source>
        <dbReference type="EMBL" id="RWR27694.1"/>
    </source>
</evidence>
<dbReference type="PROSITE" id="PS50206">
    <property type="entry name" value="RHODANESE_3"/>
    <property type="match status" value="2"/>
</dbReference>